<dbReference type="GO" id="GO:1990281">
    <property type="term" value="C:efflux pump complex"/>
    <property type="evidence" value="ECO:0007669"/>
    <property type="project" value="TreeGrafter"/>
</dbReference>
<reference evidence="9" key="1">
    <citation type="journal article" date="2023" name="Int. J. Syst. Evol. Microbiol.">
        <title>Mesoterricola silvestris gen. nov., sp. nov., Mesoterricola sediminis sp. nov., Geothrix oryzae sp. nov., Geothrix edaphica sp. nov., Geothrix rubra sp. nov., and Geothrix limicola sp. nov., six novel members of Acidobacteriota isolated from soils.</title>
        <authorList>
            <person name="Itoh H."/>
            <person name="Sugisawa Y."/>
            <person name="Mise K."/>
            <person name="Xu Z."/>
            <person name="Kuniyasu M."/>
            <person name="Ushijima N."/>
            <person name="Kawano K."/>
            <person name="Kobayashi E."/>
            <person name="Shiratori Y."/>
            <person name="Masuda Y."/>
            <person name="Senoo K."/>
        </authorList>
    </citation>
    <scope>NUCLEOTIDE SEQUENCE</scope>
    <source>
        <strain evidence="9">W786</strain>
    </source>
</reference>
<keyword evidence="7" id="KW-0998">Cell outer membrane</keyword>
<dbReference type="Proteomes" id="UP001228113">
    <property type="component" value="Chromosome"/>
</dbReference>
<sequence length="433" mass="45567">MPSLLRILPPFLALVAQAQQPLTLPDAIRQAWKGQTGLQAGEALADKARAEAEALKALRLPTVSLGVGLTRTTEPMQVFGTRLDQARISQMDFMPDRLNHPAAITGGGATLTVQQPLYAGGRLDAAARAGAALAGSETAAQGWRRQQVALAVAQAYFGAQVADQAVRYAEDTLRQAQETERFVAARVEQGLLLRSEGERAKAFRAQSEAGLAEAKARAASARSALSLLTGVDTASAHLSTDLEAPSAPLPGGPGLRGDLEAGKRLAEAARAGVDAAKGALRPEVGLNLTAGTARYALGEGGNWTTASVGAKWTFSFGDSRRVSAARAQARAAELGLQWQTRQASREVEEARRAVETAEAKITFARTAVEASESVRAIRTARHREGLLPLVEVLDAEAGLSGARTLLLGSRLEWRVSRAQLALALGQPIEGVTE</sequence>
<dbReference type="AlphaFoldDB" id="A0AA48H0E3"/>
<dbReference type="KEGG" id="msea:METESE_23000"/>
<evidence type="ECO:0000256" key="2">
    <source>
        <dbReference type="ARBA" id="ARBA00007613"/>
    </source>
</evidence>
<dbReference type="GO" id="GO:0015288">
    <property type="term" value="F:porin activity"/>
    <property type="evidence" value="ECO:0007669"/>
    <property type="project" value="TreeGrafter"/>
</dbReference>
<dbReference type="GO" id="GO:0015562">
    <property type="term" value="F:efflux transmembrane transporter activity"/>
    <property type="evidence" value="ECO:0007669"/>
    <property type="project" value="InterPro"/>
</dbReference>
<protein>
    <submittedName>
        <fullName evidence="9">Transporter</fullName>
    </submittedName>
</protein>
<gene>
    <name evidence="9" type="ORF">METESE_23000</name>
</gene>
<dbReference type="GO" id="GO:0009279">
    <property type="term" value="C:cell outer membrane"/>
    <property type="evidence" value="ECO:0007669"/>
    <property type="project" value="UniProtKB-SubCell"/>
</dbReference>
<evidence type="ECO:0000256" key="8">
    <source>
        <dbReference type="SAM" id="Coils"/>
    </source>
</evidence>
<dbReference type="Gene3D" id="1.20.1600.10">
    <property type="entry name" value="Outer membrane efflux proteins (OEP)"/>
    <property type="match status" value="1"/>
</dbReference>
<dbReference type="InterPro" id="IPR051906">
    <property type="entry name" value="TolC-like"/>
</dbReference>
<dbReference type="EMBL" id="AP027081">
    <property type="protein sequence ID" value="BDU77342.1"/>
    <property type="molecule type" value="Genomic_DNA"/>
</dbReference>
<evidence type="ECO:0000256" key="6">
    <source>
        <dbReference type="ARBA" id="ARBA00023136"/>
    </source>
</evidence>
<comment type="similarity">
    <text evidence="2">Belongs to the outer membrane factor (OMF) (TC 1.B.17) family.</text>
</comment>
<keyword evidence="3" id="KW-0813">Transport</keyword>
<organism evidence="9 10">
    <name type="scientific">Mesoterricola sediminis</name>
    <dbReference type="NCBI Taxonomy" id="2927980"/>
    <lineage>
        <taxon>Bacteria</taxon>
        <taxon>Pseudomonadati</taxon>
        <taxon>Acidobacteriota</taxon>
        <taxon>Holophagae</taxon>
        <taxon>Holophagales</taxon>
        <taxon>Holophagaceae</taxon>
        <taxon>Mesoterricola</taxon>
    </lineage>
</organism>
<evidence type="ECO:0000256" key="4">
    <source>
        <dbReference type="ARBA" id="ARBA00022452"/>
    </source>
</evidence>
<evidence type="ECO:0000256" key="5">
    <source>
        <dbReference type="ARBA" id="ARBA00022692"/>
    </source>
</evidence>
<keyword evidence="6" id="KW-0472">Membrane</keyword>
<dbReference type="SUPFAM" id="SSF56954">
    <property type="entry name" value="Outer membrane efflux proteins (OEP)"/>
    <property type="match status" value="1"/>
</dbReference>
<evidence type="ECO:0000313" key="9">
    <source>
        <dbReference type="EMBL" id="BDU77342.1"/>
    </source>
</evidence>
<comment type="subcellular location">
    <subcellularLocation>
        <location evidence="1">Cell outer membrane</location>
    </subcellularLocation>
</comment>
<evidence type="ECO:0000256" key="7">
    <source>
        <dbReference type="ARBA" id="ARBA00023237"/>
    </source>
</evidence>
<evidence type="ECO:0000256" key="1">
    <source>
        <dbReference type="ARBA" id="ARBA00004442"/>
    </source>
</evidence>
<dbReference type="PANTHER" id="PTHR30026:SF21">
    <property type="entry name" value="SLR1270 PROTEIN"/>
    <property type="match status" value="1"/>
</dbReference>
<dbReference type="Pfam" id="PF02321">
    <property type="entry name" value="OEP"/>
    <property type="match status" value="2"/>
</dbReference>
<dbReference type="InterPro" id="IPR003423">
    <property type="entry name" value="OMP_efflux"/>
</dbReference>
<feature type="coiled-coil region" evidence="8">
    <location>
        <begin position="340"/>
        <end position="367"/>
    </location>
</feature>
<keyword evidence="5" id="KW-0812">Transmembrane</keyword>
<keyword evidence="4" id="KW-1134">Transmembrane beta strand</keyword>
<keyword evidence="10" id="KW-1185">Reference proteome</keyword>
<evidence type="ECO:0000256" key="3">
    <source>
        <dbReference type="ARBA" id="ARBA00022448"/>
    </source>
</evidence>
<dbReference type="PANTHER" id="PTHR30026">
    <property type="entry name" value="OUTER MEMBRANE PROTEIN TOLC"/>
    <property type="match status" value="1"/>
</dbReference>
<name>A0AA48H0E3_9BACT</name>
<proteinExistence type="inferred from homology"/>
<dbReference type="RefSeq" id="WP_243346554.1">
    <property type="nucleotide sequence ID" value="NZ_AP027081.1"/>
</dbReference>
<keyword evidence="8" id="KW-0175">Coiled coil</keyword>
<evidence type="ECO:0000313" key="10">
    <source>
        <dbReference type="Proteomes" id="UP001228113"/>
    </source>
</evidence>
<accession>A0AA48H0E3</accession>